<dbReference type="RefSeq" id="WP_023792511.1">
    <property type="nucleotide sequence ID" value="NC_023003.1"/>
</dbReference>
<dbReference type="Proteomes" id="UP000018769">
    <property type="component" value="Chromosome I"/>
</dbReference>
<accession>V6DGY0</accession>
<dbReference type="PATRIC" id="fig|673862.3.peg.692"/>
<dbReference type="KEGG" id="dpb:BABL1_gene_211"/>
<dbReference type="SUPFAM" id="SSF55120">
    <property type="entry name" value="Pseudouridine synthase"/>
    <property type="match status" value="1"/>
</dbReference>
<dbReference type="SUPFAM" id="SSF55174">
    <property type="entry name" value="Alpha-L RNA-binding motif"/>
    <property type="match status" value="1"/>
</dbReference>
<dbReference type="GO" id="GO:0003723">
    <property type="term" value="F:RNA binding"/>
    <property type="evidence" value="ECO:0007669"/>
    <property type="project" value="UniProtKB-KW"/>
</dbReference>
<feature type="domain" description="RNA-binding S4" evidence="5">
    <location>
        <begin position="8"/>
        <end position="75"/>
    </location>
</feature>
<evidence type="ECO:0000256" key="3">
    <source>
        <dbReference type="PROSITE-ProRule" id="PRU00182"/>
    </source>
</evidence>
<dbReference type="InterPro" id="IPR020094">
    <property type="entry name" value="TruA/RsuA/RluB/E/F_N"/>
</dbReference>
<dbReference type="GO" id="GO:0000455">
    <property type="term" value="P:enzyme-directed rRNA pseudouridine synthesis"/>
    <property type="evidence" value="ECO:0007669"/>
    <property type="project" value="UniProtKB-ARBA"/>
</dbReference>
<keyword evidence="7" id="KW-1185">Reference proteome</keyword>
<dbReference type="CDD" id="cd00165">
    <property type="entry name" value="S4"/>
    <property type="match status" value="1"/>
</dbReference>
<keyword evidence="3" id="KW-0694">RNA-binding</keyword>
<dbReference type="NCBIfam" id="TIGR00093">
    <property type="entry name" value="pseudouridine synthase"/>
    <property type="match status" value="1"/>
</dbReference>
<dbReference type="EC" id="5.4.99.-" evidence="4"/>
<dbReference type="Pfam" id="PF01479">
    <property type="entry name" value="S4"/>
    <property type="match status" value="1"/>
</dbReference>
<dbReference type="InterPro" id="IPR006145">
    <property type="entry name" value="PsdUridine_synth_RsuA/RluA"/>
</dbReference>
<dbReference type="EMBL" id="HG793133">
    <property type="protein sequence ID" value="CDK30804.1"/>
    <property type="molecule type" value="Genomic_DNA"/>
</dbReference>
<dbReference type="CDD" id="cd02870">
    <property type="entry name" value="PseudoU_synth_RsuA_like"/>
    <property type="match status" value="1"/>
</dbReference>
<dbReference type="STRING" id="673862.BABL1_gene_211"/>
<proteinExistence type="inferred from homology"/>
<evidence type="ECO:0000256" key="1">
    <source>
        <dbReference type="ARBA" id="ARBA00008348"/>
    </source>
</evidence>
<dbReference type="InterPro" id="IPR000748">
    <property type="entry name" value="PsdUridine_synth_RsuA/RluB/E/F"/>
</dbReference>
<dbReference type="PANTHER" id="PTHR47683">
    <property type="entry name" value="PSEUDOURIDINE SYNTHASE FAMILY PROTEIN-RELATED"/>
    <property type="match status" value="1"/>
</dbReference>
<dbReference type="OrthoDB" id="9807213at2"/>
<name>V6DGY0_9BACT</name>
<dbReference type="GO" id="GO:0120159">
    <property type="term" value="F:rRNA pseudouridine synthase activity"/>
    <property type="evidence" value="ECO:0007669"/>
    <property type="project" value="UniProtKB-ARBA"/>
</dbReference>
<dbReference type="InterPro" id="IPR050343">
    <property type="entry name" value="RsuA_PseudoU_synthase"/>
</dbReference>
<dbReference type="InterPro" id="IPR036986">
    <property type="entry name" value="S4_RNA-bd_sf"/>
</dbReference>
<dbReference type="InterPro" id="IPR002942">
    <property type="entry name" value="S4_RNA-bd"/>
</dbReference>
<comment type="similarity">
    <text evidence="1 4">Belongs to the pseudouridine synthase RsuA family.</text>
</comment>
<dbReference type="PROSITE" id="PS50889">
    <property type="entry name" value="S4"/>
    <property type="match status" value="1"/>
</dbReference>
<dbReference type="PROSITE" id="PS01149">
    <property type="entry name" value="PSI_RSU"/>
    <property type="match status" value="1"/>
</dbReference>
<evidence type="ECO:0000259" key="5">
    <source>
        <dbReference type="SMART" id="SM00363"/>
    </source>
</evidence>
<dbReference type="InterPro" id="IPR042092">
    <property type="entry name" value="PsdUridine_s_RsuA/RluB/E/F_cat"/>
</dbReference>
<sequence>MNNFENKIQLNKYLAQAGLCSRRKAEELIKSGQIIVNDNIVKECYFRVADFDIVKYKNNIIGCENKKYILLNKPRNYITTLSDEKNRKTVLDLIKPHIKERVFPVGRLDRASTGLLLLTNDGHLSQMLAHPSYNIQKTYIVTLDRPLDQKDLNRLLVGIHLFDGFVKPDYVNYIGQKSIIKVIIHSGKNRIIRRMFEALFYKVMQLDRISYAFLTKKNIAQGQWRLLSEQEVNNLKQLKKINSCC</sequence>
<evidence type="ECO:0000256" key="2">
    <source>
        <dbReference type="ARBA" id="ARBA00023235"/>
    </source>
</evidence>
<reference evidence="6 7" key="1">
    <citation type="journal article" date="2015" name="Biol. Direct">
        <title>Babela massiliensis, a representative of a widespread bacterial phylum with unusual adaptations to parasitism in amoebae.</title>
        <authorList>
            <person name="Pagnier I."/>
            <person name="Yutin N."/>
            <person name="Croce O."/>
            <person name="Makarova K.S."/>
            <person name="Wolf Y.I."/>
            <person name="Benamar S."/>
            <person name="Raoult D."/>
            <person name="Koonin E.V."/>
            <person name="La Scola B."/>
        </authorList>
    </citation>
    <scope>NUCLEOTIDE SEQUENCE [LARGE SCALE GENOMIC DNA]</scope>
    <source>
        <strain evidence="7">BABL1</strain>
    </source>
</reference>
<protein>
    <recommendedName>
        <fullName evidence="4">Pseudouridine synthase</fullName>
        <ecNumber evidence="4">5.4.99.-</ecNumber>
    </recommendedName>
</protein>
<dbReference type="PANTHER" id="PTHR47683:SF2">
    <property type="entry name" value="RNA-BINDING S4 DOMAIN-CONTAINING PROTEIN"/>
    <property type="match status" value="1"/>
</dbReference>
<dbReference type="eggNOG" id="COG1187">
    <property type="taxonomic scope" value="Bacteria"/>
</dbReference>
<evidence type="ECO:0000256" key="4">
    <source>
        <dbReference type="RuleBase" id="RU003887"/>
    </source>
</evidence>
<dbReference type="Gene3D" id="3.10.290.10">
    <property type="entry name" value="RNA-binding S4 domain"/>
    <property type="match status" value="1"/>
</dbReference>
<gene>
    <name evidence="6" type="primary">rluB</name>
    <name evidence="6" type="ORF">BABL1_gene_211</name>
</gene>
<keyword evidence="2 4" id="KW-0413">Isomerase</keyword>
<dbReference type="Gene3D" id="3.30.70.1560">
    <property type="entry name" value="Alpha-L RNA-binding motif"/>
    <property type="match status" value="1"/>
</dbReference>
<dbReference type="Pfam" id="PF00849">
    <property type="entry name" value="PseudoU_synth_2"/>
    <property type="match status" value="1"/>
</dbReference>
<dbReference type="InterPro" id="IPR020103">
    <property type="entry name" value="PsdUridine_synth_cat_dom_sf"/>
</dbReference>
<evidence type="ECO:0000313" key="7">
    <source>
        <dbReference type="Proteomes" id="UP000018769"/>
    </source>
</evidence>
<dbReference type="AlphaFoldDB" id="V6DGY0"/>
<dbReference type="SMART" id="SM00363">
    <property type="entry name" value="S4"/>
    <property type="match status" value="1"/>
</dbReference>
<dbReference type="HOGENOM" id="CLU_024979_1_2_7"/>
<evidence type="ECO:0000313" key="6">
    <source>
        <dbReference type="EMBL" id="CDK30804.1"/>
    </source>
</evidence>
<organism evidence="6 7">
    <name type="scientific">Candidatus Babela massiliensis</name>
    <dbReference type="NCBI Taxonomy" id="673862"/>
    <lineage>
        <taxon>Bacteria</taxon>
        <taxon>Candidatus Babelota</taxon>
        <taxon>Candidatus Babeliae</taxon>
        <taxon>Candidatus Babeliales</taxon>
        <taxon>Candidatus Babeliaceae</taxon>
        <taxon>Candidatus Babela</taxon>
    </lineage>
</organism>
<dbReference type="Gene3D" id="3.30.70.580">
    <property type="entry name" value="Pseudouridine synthase I, catalytic domain, N-terminal subdomain"/>
    <property type="match status" value="1"/>
</dbReference>
<dbReference type="InterPro" id="IPR018496">
    <property type="entry name" value="PsdUridine_synth_RsuA/RluB_CS"/>
</dbReference>